<evidence type="ECO:0000313" key="2">
    <source>
        <dbReference type="Proteomes" id="UP000703269"/>
    </source>
</evidence>
<reference evidence="1 2" key="1">
    <citation type="submission" date="2021-08" db="EMBL/GenBank/DDBJ databases">
        <title>Draft Genome Sequence of Phanerochaete sordida strain YK-624.</title>
        <authorList>
            <person name="Mori T."/>
            <person name="Dohra H."/>
            <person name="Suzuki T."/>
            <person name="Kawagishi H."/>
            <person name="Hirai H."/>
        </authorList>
    </citation>
    <scope>NUCLEOTIDE SEQUENCE [LARGE SCALE GENOMIC DNA]</scope>
    <source>
        <strain evidence="1 2">YK-624</strain>
    </source>
</reference>
<dbReference type="AlphaFoldDB" id="A0A9P3GUF8"/>
<comment type="caution">
    <text evidence="1">The sequence shown here is derived from an EMBL/GenBank/DDBJ whole genome shotgun (WGS) entry which is preliminary data.</text>
</comment>
<accession>A0A9P3GUF8</accession>
<protein>
    <submittedName>
        <fullName evidence="1">Uncharacterized protein</fullName>
    </submittedName>
</protein>
<dbReference type="EMBL" id="BPQB01000194">
    <property type="protein sequence ID" value="GJF00740.1"/>
    <property type="molecule type" value="Genomic_DNA"/>
</dbReference>
<dbReference type="Proteomes" id="UP000703269">
    <property type="component" value="Unassembled WGS sequence"/>
</dbReference>
<keyword evidence="2" id="KW-1185">Reference proteome</keyword>
<name>A0A9P3GUF8_9APHY</name>
<organism evidence="1 2">
    <name type="scientific">Phanerochaete sordida</name>
    <dbReference type="NCBI Taxonomy" id="48140"/>
    <lineage>
        <taxon>Eukaryota</taxon>
        <taxon>Fungi</taxon>
        <taxon>Dikarya</taxon>
        <taxon>Basidiomycota</taxon>
        <taxon>Agaricomycotina</taxon>
        <taxon>Agaricomycetes</taxon>
        <taxon>Polyporales</taxon>
        <taxon>Phanerochaetaceae</taxon>
        <taxon>Phanerochaete</taxon>
    </lineage>
</organism>
<sequence>MWPQLHGYPPALQRLATIRLSGYRFYSFSVLLRQLAALHYLEAVELDNITWTVPCNSADVPRRKWTFRELTGIFASTCTEYWPFLWIALASCFWEDADEAFPLERAEASMLCGGQLIQALLQAYGARALSVLKLSDGMYRSAPEWVHF</sequence>
<evidence type="ECO:0000313" key="1">
    <source>
        <dbReference type="EMBL" id="GJF00740.1"/>
    </source>
</evidence>
<gene>
    <name evidence="1" type="ORF">PsYK624_170400</name>
</gene>
<proteinExistence type="predicted"/>